<protein>
    <submittedName>
        <fullName evidence="2">12746_t:CDS:1</fullName>
    </submittedName>
</protein>
<dbReference type="PROSITE" id="PS50105">
    <property type="entry name" value="SAM_DOMAIN"/>
    <property type="match status" value="1"/>
</dbReference>
<gene>
    <name evidence="2" type="ORF">AMORRO_LOCUS1680</name>
</gene>
<dbReference type="SMART" id="SM00454">
    <property type="entry name" value="SAM"/>
    <property type="match status" value="2"/>
</dbReference>
<dbReference type="InterPro" id="IPR013761">
    <property type="entry name" value="SAM/pointed_sf"/>
</dbReference>
<organism evidence="2 3">
    <name type="scientific">Acaulospora morrowiae</name>
    <dbReference type="NCBI Taxonomy" id="94023"/>
    <lineage>
        <taxon>Eukaryota</taxon>
        <taxon>Fungi</taxon>
        <taxon>Fungi incertae sedis</taxon>
        <taxon>Mucoromycota</taxon>
        <taxon>Glomeromycotina</taxon>
        <taxon>Glomeromycetes</taxon>
        <taxon>Diversisporales</taxon>
        <taxon>Acaulosporaceae</taxon>
        <taxon>Acaulospora</taxon>
    </lineage>
</organism>
<sequence>MALTRFALRTKFLSETNIGGSNTILKNLTQQCTNTLPKTLFNRSRTYSSSNSLRKHVRTSPFLINNASSNLLSNASRLGVIYCSRGLITEPGMVVPTLHRGMRDQMVDQMKSYYRDNYIANYNKELLNDIPSWLDGMGLKGLAPYFEGKNWEEIIELTSWEQLQDLGIMRPPHRKRLIRNFWILKRFLANEQGIELEEQARDSAHPIPEHNDKVDFVSLEDLPTMLNGIYDGFGYFAPHFEGRNWKEIIGMNWEDLEVLGIRSRAVRSRMIGFFWSVKRALAAENGEPIPKKTRRLGIFQRYDSFRHKNLLHDNNQV</sequence>
<evidence type="ECO:0000313" key="2">
    <source>
        <dbReference type="EMBL" id="CAG8467101.1"/>
    </source>
</evidence>
<name>A0A9N8W015_9GLOM</name>
<dbReference type="Pfam" id="PF07647">
    <property type="entry name" value="SAM_2"/>
    <property type="match status" value="1"/>
</dbReference>
<dbReference type="Proteomes" id="UP000789342">
    <property type="component" value="Unassembled WGS sequence"/>
</dbReference>
<dbReference type="OrthoDB" id="2412973at2759"/>
<accession>A0A9N8W015</accession>
<dbReference type="AlphaFoldDB" id="A0A9N8W015"/>
<dbReference type="SUPFAM" id="SSF47769">
    <property type="entry name" value="SAM/Pointed domain"/>
    <property type="match status" value="1"/>
</dbReference>
<reference evidence="2" key="1">
    <citation type="submission" date="2021-06" db="EMBL/GenBank/DDBJ databases">
        <authorList>
            <person name="Kallberg Y."/>
            <person name="Tangrot J."/>
            <person name="Rosling A."/>
        </authorList>
    </citation>
    <scope>NUCLEOTIDE SEQUENCE</scope>
    <source>
        <strain evidence="2">CL551</strain>
    </source>
</reference>
<dbReference type="Gene3D" id="1.10.150.50">
    <property type="entry name" value="Transcription Factor, Ets-1"/>
    <property type="match status" value="2"/>
</dbReference>
<feature type="domain" description="SAM" evidence="1">
    <location>
        <begin position="128"/>
        <end position="187"/>
    </location>
</feature>
<dbReference type="InterPro" id="IPR001660">
    <property type="entry name" value="SAM"/>
</dbReference>
<comment type="caution">
    <text evidence="2">The sequence shown here is derived from an EMBL/GenBank/DDBJ whole genome shotgun (WGS) entry which is preliminary data.</text>
</comment>
<evidence type="ECO:0000259" key="1">
    <source>
        <dbReference type="PROSITE" id="PS50105"/>
    </source>
</evidence>
<evidence type="ECO:0000313" key="3">
    <source>
        <dbReference type="Proteomes" id="UP000789342"/>
    </source>
</evidence>
<proteinExistence type="predicted"/>
<keyword evidence="3" id="KW-1185">Reference proteome</keyword>
<dbReference type="EMBL" id="CAJVPV010000642">
    <property type="protein sequence ID" value="CAG8467101.1"/>
    <property type="molecule type" value="Genomic_DNA"/>
</dbReference>